<dbReference type="OrthoDB" id="6764281at2759"/>
<dbReference type="InterPro" id="IPR017972">
    <property type="entry name" value="Cyt_P450_CS"/>
</dbReference>
<keyword evidence="5 8" id="KW-0560">Oxidoreductase</keyword>
<proteinExistence type="inferred from homology"/>
<dbReference type="PANTHER" id="PTHR47950:SF49">
    <property type="entry name" value="CYTOCHROME P450"/>
    <property type="match status" value="1"/>
</dbReference>
<keyword evidence="3 7" id="KW-0349">Heme</keyword>
<dbReference type="PROSITE" id="PS00086">
    <property type="entry name" value="CYTOCHROME_P450"/>
    <property type="match status" value="1"/>
</dbReference>
<evidence type="ECO:0000313" key="9">
    <source>
        <dbReference type="EMBL" id="PON50840.1"/>
    </source>
</evidence>
<comment type="caution">
    <text evidence="9">The sequence shown here is derived from an EMBL/GenBank/DDBJ whole genome shotgun (WGS) entry which is preliminary data.</text>
</comment>
<dbReference type="Pfam" id="PF00067">
    <property type="entry name" value="p450"/>
    <property type="match status" value="1"/>
</dbReference>
<evidence type="ECO:0000256" key="8">
    <source>
        <dbReference type="RuleBase" id="RU000461"/>
    </source>
</evidence>
<dbReference type="PRINTS" id="PR00463">
    <property type="entry name" value="EP450I"/>
</dbReference>
<name>A0A2P5BPZ0_PARAD</name>
<keyword evidence="10" id="KW-1185">Reference proteome</keyword>
<keyword evidence="6 7" id="KW-0408">Iron</keyword>
<dbReference type="STRING" id="3476.A0A2P5BPZ0"/>
<dbReference type="InterPro" id="IPR001128">
    <property type="entry name" value="Cyt_P450"/>
</dbReference>
<evidence type="ECO:0000256" key="3">
    <source>
        <dbReference type="ARBA" id="ARBA00022617"/>
    </source>
</evidence>
<evidence type="ECO:0000256" key="5">
    <source>
        <dbReference type="ARBA" id="ARBA00023002"/>
    </source>
</evidence>
<organism evidence="9 10">
    <name type="scientific">Parasponia andersonii</name>
    <name type="common">Sponia andersonii</name>
    <dbReference type="NCBI Taxonomy" id="3476"/>
    <lineage>
        <taxon>Eukaryota</taxon>
        <taxon>Viridiplantae</taxon>
        <taxon>Streptophyta</taxon>
        <taxon>Embryophyta</taxon>
        <taxon>Tracheophyta</taxon>
        <taxon>Spermatophyta</taxon>
        <taxon>Magnoliopsida</taxon>
        <taxon>eudicotyledons</taxon>
        <taxon>Gunneridae</taxon>
        <taxon>Pentapetalae</taxon>
        <taxon>rosids</taxon>
        <taxon>fabids</taxon>
        <taxon>Rosales</taxon>
        <taxon>Cannabaceae</taxon>
        <taxon>Parasponia</taxon>
    </lineage>
</organism>
<feature type="binding site" description="axial binding residue" evidence="7">
    <location>
        <position position="114"/>
    </location>
    <ligand>
        <name>heme</name>
        <dbReference type="ChEBI" id="CHEBI:30413"/>
    </ligand>
    <ligandPart>
        <name>Fe</name>
        <dbReference type="ChEBI" id="CHEBI:18248"/>
    </ligandPart>
</feature>
<keyword evidence="8" id="KW-0503">Monooxygenase</keyword>
<accession>A0A2P5BPZ0</accession>
<evidence type="ECO:0000256" key="1">
    <source>
        <dbReference type="ARBA" id="ARBA00001971"/>
    </source>
</evidence>
<evidence type="ECO:0000313" key="10">
    <source>
        <dbReference type="Proteomes" id="UP000237105"/>
    </source>
</evidence>
<evidence type="ECO:0000256" key="2">
    <source>
        <dbReference type="ARBA" id="ARBA00010617"/>
    </source>
</evidence>
<dbReference type="GO" id="GO:0005506">
    <property type="term" value="F:iron ion binding"/>
    <property type="evidence" value="ECO:0007669"/>
    <property type="project" value="InterPro"/>
</dbReference>
<evidence type="ECO:0000256" key="4">
    <source>
        <dbReference type="ARBA" id="ARBA00022723"/>
    </source>
</evidence>
<keyword evidence="4 7" id="KW-0479">Metal-binding</keyword>
<comment type="similarity">
    <text evidence="2 8">Belongs to the cytochrome P450 family.</text>
</comment>
<dbReference type="EMBL" id="JXTB01000241">
    <property type="protein sequence ID" value="PON50840.1"/>
    <property type="molecule type" value="Genomic_DNA"/>
</dbReference>
<protein>
    <submittedName>
        <fullName evidence="9">Cytochrome P450, E-class, group I</fullName>
    </submittedName>
</protein>
<sequence>MNKVVEELRTKETPFSEQVISQLPYLNACFNETLRLHPPAPFLLPHFAPETCEVMNYTVPKNSRVFVNVWAIGRDPTFWEDPLLFKPDRFLGSNLEFKGHDFEFLPFGSGRRICPGLMMGSKQVLLIMANLVRFFDWSLPNNDDPGDLDMGERLGITMQKEQPLLLIPKIKI</sequence>
<reference evidence="10" key="1">
    <citation type="submission" date="2016-06" db="EMBL/GenBank/DDBJ databases">
        <title>Parallel loss of symbiosis genes in relatives of nitrogen-fixing non-legume Parasponia.</title>
        <authorList>
            <person name="Van Velzen R."/>
            <person name="Holmer R."/>
            <person name="Bu F."/>
            <person name="Rutten L."/>
            <person name="Van Zeijl A."/>
            <person name="Liu W."/>
            <person name="Santuari L."/>
            <person name="Cao Q."/>
            <person name="Sharma T."/>
            <person name="Shen D."/>
            <person name="Roswanjaya Y."/>
            <person name="Wardhani T."/>
            <person name="Kalhor M.S."/>
            <person name="Jansen J."/>
            <person name="Van den Hoogen J."/>
            <person name="Gungor B."/>
            <person name="Hartog M."/>
            <person name="Hontelez J."/>
            <person name="Verver J."/>
            <person name="Yang W.-C."/>
            <person name="Schijlen E."/>
            <person name="Repin R."/>
            <person name="Schilthuizen M."/>
            <person name="Schranz E."/>
            <person name="Heidstra R."/>
            <person name="Miyata K."/>
            <person name="Fedorova E."/>
            <person name="Kohlen W."/>
            <person name="Bisseling T."/>
            <person name="Smit S."/>
            <person name="Geurts R."/>
        </authorList>
    </citation>
    <scope>NUCLEOTIDE SEQUENCE [LARGE SCALE GENOMIC DNA]</scope>
    <source>
        <strain evidence="10">cv. WU1-14</strain>
    </source>
</reference>
<dbReference type="GO" id="GO:0016705">
    <property type="term" value="F:oxidoreductase activity, acting on paired donors, with incorporation or reduction of molecular oxygen"/>
    <property type="evidence" value="ECO:0007669"/>
    <property type="project" value="InterPro"/>
</dbReference>
<dbReference type="SUPFAM" id="SSF48264">
    <property type="entry name" value="Cytochrome P450"/>
    <property type="match status" value="1"/>
</dbReference>
<dbReference type="InterPro" id="IPR036396">
    <property type="entry name" value="Cyt_P450_sf"/>
</dbReference>
<dbReference type="PANTHER" id="PTHR47950">
    <property type="entry name" value="CYTOCHROME P450, FAMILY 76, SUBFAMILY C, POLYPEPTIDE 5-RELATED"/>
    <property type="match status" value="1"/>
</dbReference>
<dbReference type="Proteomes" id="UP000237105">
    <property type="component" value="Unassembled WGS sequence"/>
</dbReference>
<dbReference type="AlphaFoldDB" id="A0A2P5BPZ0"/>
<gene>
    <name evidence="9" type="ORF">PanWU01x14_220770</name>
</gene>
<dbReference type="GO" id="GO:0020037">
    <property type="term" value="F:heme binding"/>
    <property type="evidence" value="ECO:0007669"/>
    <property type="project" value="InterPro"/>
</dbReference>
<dbReference type="InterPro" id="IPR002401">
    <property type="entry name" value="Cyt_P450_E_grp-I"/>
</dbReference>
<dbReference type="Gene3D" id="1.10.630.10">
    <property type="entry name" value="Cytochrome P450"/>
    <property type="match status" value="1"/>
</dbReference>
<evidence type="ECO:0000256" key="7">
    <source>
        <dbReference type="PIRSR" id="PIRSR602401-1"/>
    </source>
</evidence>
<comment type="cofactor">
    <cofactor evidence="1 7">
        <name>heme</name>
        <dbReference type="ChEBI" id="CHEBI:30413"/>
    </cofactor>
</comment>
<evidence type="ECO:0000256" key="6">
    <source>
        <dbReference type="ARBA" id="ARBA00023004"/>
    </source>
</evidence>
<dbReference type="GO" id="GO:0004497">
    <property type="term" value="F:monooxygenase activity"/>
    <property type="evidence" value="ECO:0007669"/>
    <property type="project" value="UniProtKB-KW"/>
</dbReference>